<dbReference type="RefSeq" id="WP_146503478.1">
    <property type="nucleotide sequence ID" value="NZ_SJPG01000001.1"/>
</dbReference>
<evidence type="ECO:0008006" key="4">
    <source>
        <dbReference type="Google" id="ProtNLM"/>
    </source>
</evidence>
<comment type="caution">
    <text evidence="2">The sequence shown here is derived from an EMBL/GenBank/DDBJ whole genome shotgun (WGS) entry which is preliminary data.</text>
</comment>
<organism evidence="2 3">
    <name type="scientific">Rubinisphaera italica</name>
    <dbReference type="NCBI Taxonomy" id="2527969"/>
    <lineage>
        <taxon>Bacteria</taxon>
        <taxon>Pseudomonadati</taxon>
        <taxon>Planctomycetota</taxon>
        <taxon>Planctomycetia</taxon>
        <taxon>Planctomycetales</taxon>
        <taxon>Planctomycetaceae</taxon>
        <taxon>Rubinisphaera</taxon>
    </lineage>
</organism>
<keyword evidence="1" id="KW-0812">Transmembrane</keyword>
<sequence length="753" mass="85690">MNYCNGIIDWNNDESLTGYLITILVIALSVIMLSEDIHGQPSQKSLTFEQRKPAGNAIEQSSSILKVPSENRFLLTPLDKIAIQDFDTPAKSPASPRLEIPPAIKYDDDLSLDVLKPGSKMFVDSTHADKTEMLFSEFAPLFLTDPDFETAPPLNPPILRRPLAEFGPPQIELEAEEENLFKGSLLTYPHEAPLGYTGPSGILPKDAQTSSHFVPVEDRWRSGFPDWDRYDKEQPPGIDYPYEHGRWYDPYNQNYLKGDFPILGQHLFMNFTGELESVQEFRQLPVATSPFESTVDPFSDPFFGDPNQYFSSNFFLLSFELFHGNAAFKPIDWQFKMTTAFNVNYLDTNELAVVNPDVRAGTTRQDDYFALQEYFFEWKMADLSPHYDFVSARVGSQQFVSDFKGFIFDDVNRGARVFGTRLANRDQFNIILFDQVEKDTNSQLNTFNDRKQNTLIMNYYRQDFIYPGYTAQASFHYNHDHPDFLFDNNNFLARPDPVGVFEPHSVEAYYLGFSGQGHIEKLNVSNAFYYVFGNDSMNPIGGKAQDISAYMAAVELSYDRDWARFRTSFFYASGDSNPNDTTATGFDTILDAPNFAGGEFSYWQRQQLQLFGVSLVQRESLVPDLRTSKFQGQSNFVNPGLLLFNIGMDFDITPKLKMITNANYIMFDDTEVLETYTFQDDIATAIGTDLSIGFEYRPLLSDNVVFEAGIATLIPDEGLKDLYGKYDPFTIAQVNNPQLDPLFSIFVQGAFVY</sequence>
<protein>
    <recommendedName>
        <fullName evidence="4">Alginate export domain-containing protein</fullName>
    </recommendedName>
</protein>
<feature type="transmembrane region" description="Helical" evidence="1">
    <location>
        <begin position="16"/>
        <end position="34"/>
    </location>
</feature>
<dbReference type="EMBL" id="SJPG01000001">
    <property type="protein sequence ID" value="TWT61495.1"/>
    <property type="molecule type" value="Genomic_DNA"/>
</dbReference>
<reference evidence="2 3" key="1">
    <citation type="submission" date="2019-02" db="EMBL/GenBank/DDBJ databases">
        <title>Deep-cultivation of Planctomycetes and their phenomic and genomic characterization uncovers novel biology.</title>
        <authorList>
            <person name="Wiegand S."/>
            <person name="Jogler M."/>
            <person name="Boedeker C."/>
            <person name="Pinto D."/>
            <person name="Vollmers J."/>
            <person name="Rivas-Marin E."/>
            <person name="Kohn T."/>
            <person name="Peeters S.H."/>
            <person name="Heuer A."/>
            <person name="Rast P."/>
            <person name="Oberbeckmann S."/>
            <person name="Bunk B."/>
            <person name="Jeske O."/>
            <person name="Meyerdierks A."/>
            <person name="Storesund J.E."/>
            <person name="Kallscheuer N."/>
            <person name="Luecker S."/>
            <person name="Lage O.M."/>
            <person name="Pohl T."/>
            <person name="Merkel B.J."/>
            <person name="Hornburger P."/>
            <person name="Mueller R.-W."/>
            <person name="Bruemmer F."/>
            <person name="Labrenz M."/>
            <person name="Spormann A.M."/>
            <person name="Op Den Camp H."/>
            <person name="Overmann J."/>
            <person name="Amann R."/>
            <person name="Jetten M.S.M."/>
            <person name="Mascher T."/>
            <person name="Medema M.H."/>
            <person name="Devos D.P."/>
            <person name="Kaster A.-K."/>
            <person name="Ovreas L."/>
            <person name="Rohde M."/>
            <person name="Galperin M.Y."/>
            <person name="Jogler C."/>
        </authorList>
    </citation>
    <scope>NUCLEOTIDE SEQUENCE [LARGE SCALE GENOMIC DNA]</scope>
    <source>
        <strain evidence="2 3">Pan54</strain>
    </source>
</reference>
<gene>
    <name evidence="2" type="ORF">Pan54_22310</name>
</gene>
<evidence type="ECO:0000313" key="2">
    <source>
        <dbReference type="EMBL" id="TWT61495.1"/>
    </source>
</evidence>
<evidence type="ECO:0000313" key="3">
    <source>
        <dbReference type="Proteomes" id="UP000316095"/>
    </source>
</evidence>
<name>A0A5C5XH84_9PLAN</name>
<dbReference type="OrthoDB" id="244259at2"/>
<accession>A0A5C5XH84</accession>
<dbReference type="Proteomes" id="UP000316095">
    <property type="component" value="Unassembled WGS sequence"/>
</dbReference>
<evidence type="ECO:0000256" key="1">
    <source>
        <dbReference type="SAM" id="Phobius"/>
    </source>
</evidence>
<keyword evidence="1" id="KW-0472">Membrane</keyword>
<dbReference type="AlphaFoldDB" id="A0A5C5XH84"/>
<keyword evidence="3" id="KW-1185">Reference proteome</keyword>
<proteinExistence type="predicted"/>
<keyword evidence="1" id="KW-1133">Transmembrane helix</keyword>